<proteinExistence type="predicted"/>
<dbReference type="SUPFAM" id="SSF49899">
    <property type="entry name" value="Concanavalin A-like lectins/glucanases"/>
    <property type="match status" value="2"/>
</dbReference>
<dbReference type="InterPro" id="IPR046524">
    <property type="entry name" value="DUF6701"/>
</dbReference>
<organism evidence="5 6">
    <name type="scientific">Desulfosarcina widdelii</name>
    <dbReference type="NCBI Taxonomy" id="947919"/>
    <lineage>
        <taxon>Bacteria</taxon>
        <taxon>Pseudomonadati</taxon>
        <taxon>Thermodesulfobacteriota</taxon>
        <taxon>Desulfobacteria</taxon>
        <taxon>Desulfobacterales</taxon>
        <taxon>Desulfosarcinaceae</taxon>
        <taxon>Desulfosarcina</taxon>
    </lineage>
</organism>
<dbReference type="InterPro" id="IPR006558">
    <property type="entry name" value="LamG-like"/>
</dbReference>
<feature type="chain" id="PRO_5024333095" description="LamG-like jellyroll fold domain-containing protein" evidence="3">
    <location>
        <begin position="30"/>
        <end position="1285"/>
    </location>
</feature>
<keyword evidence="1 3" id="KW-0732">Signal</keyword>
<evidence type="ECO:0000256" key="3">
    <source>
        <dbReference type="SAM" id="SignalP"/>
    </source>
</evidence>
<dbReference type="PANTHER" id="PTHR42535:SF2">
    <property type="entry name" value="CHROMOSOME UNDETERMINED SCAFFOLD_146, WHOLE GENOME SHOTGUN SEQUENCE"/>
    <property type="match status" value="1"/>
</dbReference>
<evidence type="ECO:0000313" key="6">
    <source>
        <dbReference type="Proteomes" id="UP000427769"/>
    </source>
</evidence>
<evidence type="ECO:0000259" key="4">
    <source>
        <dbReference type="SMART" id="SM00560"/>
    </source>
</evidence>
<dbReference type="Proteomes" id="UP000427769">
    <property type="component" value="Chromosome"/>
</dbReference>
<feature type="signal peptide" evidence="3">
    <location>
        <begin position="1"/>
        <end position="29"/>
    </location>
</feature>
<dbReference type="Pfam" id="PF20419">
    <property type="entry name" value="DUF6701"/>
    <property type="match status" value="1"/>
</dbReference>
<evidence type="ECO:0000256" key="1">
    <source>
        <dbReference type="ARBA" id="ARBA00022729"/>
    </source>
</evidence>
<dbReference type="PANTHER" id="PTHR42535">
    <property type="entry name" value="OOKINETE PROTEIN, PUTATIVE-RELATED"/>
    <property type="match status" value="1"/>
</dbReference>
<name>A0A5K7Z289_9BACT</name>
<dbReference type="InterPro" id="IPR013320">
    <property type="entry name" value="ConA-like_dom_sf"/>
</dbReference>
<evidence type="ECO:0000313" key="5">
    <source>
        <dbReference type="EMBL" id="BBO74780.1"/>
    </source>
</evidence>
<dbReference type="RefSeq" id="WP_170302222.1">
    <property type="nucleotide sequence ID" value="NZ_AP021875.1"/>
</dbReference>
<dbReference type="EMBL" id="AP021875">
    <property type="protein sequence ID" value="BBO74780.1"/>
    <property type="molecule type" value="Genomic_DNA"/>
</dbReference>
<protein>
    <recommendedName>
        <fullName evidence="4">LamG-like jellyroll fold domain-containing protein</fullName>
    </recommendedName>
</protein>
<gene>
    <name evidence="5" type="ORF">DSCW_21970</name>
</gene>
<feature type="domain" description="LamG-like jellyroll fold" evidence="4">
    <location>
        <begin position="252"/>
        <end position="389"/>
    </location>
</feature>
<evidence type="ECO:0000256" key="2">
    <source>
        <dbReference type="ARBA" id="ARBA00023157"/>
    </source>
</evidence>
<sequence>MKRISVSNAPGLWILVALFIGAVARPCPAATETVLDTFSTVSYSNQDGTASWSTDWLEENDDNAPGSGWISIHSGSDSLRIRGANHSSSVAIRRGVDLSRATSAVFSFDYDRTPFNSWWDSLTVEISDNGGSTWDTVVTIGWLGSTSGSWNDDISAYRSAETWIRFVASGSLSPNERVYIDNVRIAYEVPDAAQLVAHYALEGDATDSSGNGHNGSSQGTVAYQRAKICDGVQLDGNGYLTVPDNSDFDLPDALTMMAWIHPDTLSVADHTEGLYCFLSKDTNSEFHVQSDGALYWWWQDDNLTTPSGVIDVDVWTHVAFVYSRSEGSARVFVNGVQIANQAYNSAFPVNNDSLYIGTDITTGGGEVSARRFYGSIDEVRIYDGALTEAQVVEQMNETDPCALPTPLAEWRFDECAYEGSAPLAEDTQGSYDLVAQGVVESEPAGVVGRAAMADRSTDYFLAGTDVPMTGDWTVSTWFRMPFTHTEGSRYHVLGAMAGGGNDLMWVDRNASYRWGGWANSVSATGSFRFSTLGDGWHHMVLIAASGRTDLHIDGVFTDSISLQPSGDLHYVGNSYEQAGGEEGFRADLDEFLVFSGALSADQIQSLYQLQSAGLNLDGTTREEILCAAAIDHYEIVHDSAALTCVPETVTVRACIDADCTELYADDITIDLSPAGWIGGDSQTLSGGSGTFRLRHTTPETVTLSVSSQNPSADNASQCVDGSGGSSCSLMFYEAGFIFDVPDMTSCSSAENIRIAAVRADATGEQCVGDDSFADTTRIVYFWSGYQEPATGTHTVSVNGGAVAGASPGTAVSISFDAQAESLLSVSYDDAGRVELSARFDGTGDETGLTMVGSDSFVAVPDHLEVTATTDGTTALDNTTSEGDPHWPAGEDFVVAVSGVCADGSVTPNFAATTNFSVAAANPAPGVFSGGPLAESDYGGGTVTGTAAYSEVGTVTLKAEVSDYLGTGIDITGTAVVGRFTPYSFAASPNSPEFAPGCTTGGFTYIGQPFAYTVYPAITITALNKDGDTTENYTGDWWKIADATLTDKTYAAETGTLDLSSLPAGDPSISDLGGGVGLLTFSDGGGLSFVRNDTPDAPFDAEISLSINVLDADGIAATANPVTFGAASAGNGIAFSGDGKQMFWGRLTLQNAYGSERVPLAMPFRAETYDGTAFVANTLGDCTSVALNLLSLSNASGTVTADNPITVGSGSSSASLSNPFTAGDEGLVFSAPGSEGYIQVQVDLSSLPWLRYDWDGDGSLEGPSARATFGVYKGSQHHIYLRETYR</sequence>
<keyword evidence="2" id="KW-1015">Disulfide bond</keyword>
<dbReference type="Gene3D" id="2.60.120.200">
    <property type="match status" value="2"/>
</dbReference>
<accession>A0A5K7Z289</accession>
<dbReference type="SMART" id="SM00560">
    <property type="entry name" value="LamGL"/>
    <property type="match status" value="1"/>
</dbReference>
<dbReference type="Pfam" id="PF13385">
    <property type="entry name" value="Laminin_G_3"/>
    <property type="match status" value="2"/>
</dbReference>
<reference evidence="5 6" key="1">
    <citation type="submission" date="2019-11" db="EMBL/GenBank/DDBJ databases">
        <title>Comparative genomics of hydrocarbon-degrading Desulfosarcina strains.</title>
        <authorList>
            <person name="Watanabe M."/>
            <person name="Kojima H."/>
            <person name="Fukui M."/>
        </authorList>
    </citation>
    <scope>NUCLEOTIDE SEQUENCE [LARGE SCALE GENOMIC DNA]</scope>
    <source>
        <strain evidence="5 6">PP31</strain>
    </source>
</reference>
<keyword evidence="6" id="KW-1185">Reference proteome</keyword>
<dbReference type="KEGG" id="dwd:DSCW_21970"/>